<sequence>MAMVDLLVASRRSPAIKGSSEPATSLQIVAIYYCSRCNLRSSPRQFPKAAKEAVEVIAVGGESRCFE</sequence>
<name>A0A4S8JHL8_MUSBA</name>
<dbReference type="AlphaFoldDB" id="A0A4S8JHL8"/>
<proteinExistence type="predicted"/>
<protein>
    <submittedName>
        <fullName evidence="1">Uncharacterized protein</fullName>
    </submittedName>
</protein>
<evidence type="ECO:0000313" key="1">
    <source>
        <dbReference type="EMBL" id="THU61523.1"/>
    </source>
</evidence>
<dbReference type="Proteomes" id="UP000317650">
    <property type="component" value="Chromosome 7"/>
</dbReference>
<reference evidence="1 2" key="1">
    <citation type="journal article" date="2019" name="Nat. Plants">
        <title>Genome sequencing of Musa balbisiana reveals subgenome evolution and function divergence in polyploid bananas.</title>
        <authorList>
            <person name="Yao X."/>
        </authorList>
    </citation>
    <scope>NUCLEOTIDE SEQUENCE [LARGE SCALE GENOMIC DNA]</scope>
    <source>
        <strain evidence="2">cv. DH-PKW</strain>
        <tissue evidence="1">Leaves</tissue>
    </source>
</reference>
<evidence type="ECO:0000313" key="2">
    <source>
        <dbReference type="Proteomes" id="UP000317650"/>
    </source>
</evidence>
<keyword evidence="2" id="KW-1185">Reference proteome</keyword>
<accession>A0A4S8JHL8</accession>
<organism evidence="1 2">
    <name type="scientific">Musa balbisiana</name>
    <name type="common">Banana</name>
    <dbReference type="NCBI Taxonomy" id="52838"/>
    <lineage>
        <taxon>Eukaryota</taxon>
        <taxon>Viridiplantae</taxon>
        <taxon>Streptophyta</taxon>
        <taxon>Embryophyta</taxon>
        <taxon>Tracheophyta</taxon>
        <taxon>Spermatophyta</taxon>
        <taxon>Magnoliopsida</taxon>
        <taxon>Liliopsida</taxon>
        <taxon>Zingiberales</taxon>
        <taxon>Musaceae</taxon>
        <taxon>Musa</taxon>
    </lineage>
</organism>
<dbReference type="EMBL" id="PYDT01000005">
    <property type="protein sequence ID" value="THU61523.1"/>
    <property type="molecule type" value="Genomic_DNA"/>
</dbReference>
<gene>
    <name evidence="1" type="ORF">C4D60_Mb07t24200</name>
</gene>
<comment type="caution">
    <text evidence="1">The sequence shown here is derived from an EMBL/GenBank/DDBJ whole genome shotgun (WGS) entry which is preliminary data.</text>
</comment>